<protein>
    <submittedName>
        <fullName evidence="1">Protein CBG00255</fullName>
    </submittedName>
</protein>
<name>A8WMK2_CAEBR</name>
<keyword evidence="2" id="KW-1185">Reference proteome</keyword>
<evidence type="ECO:0000313" key="3">
    <source>
        <dbReference type="WormBase" id="CBG00255"/>
    </source>
</evidence>
<dbReference type="InParanoid" id="A8WMK2"/>
<proteinExistence type="predicted"/>
<reference evidence="1 2" key="2">
    <citation type="journal article" date="2011" name="PLoS Genet.">
        <title>Caenorhabditis briggsae recombinant inbred line genotypes reveal inter-strain incompatibility and the evolution of recombination.</title>
        <authorList>
            <person name="Ross J.A."/>
            <person name="Koboldt D.C."/>
            <person name="Staisch J.E."/>
            <person name="Chamberlin H.M."/>
            <person name="Gupta B.P."/>
            <person name="Miller R.D."/>
            <person name="Baird S.E."/>
            <person name="Haag E.S."/>
        </authorList>
    </citation>
    <scope>NUCLEOTIDE SEQUENCE [LARGE SCALE GENOMIC DNA]</scope>
    <source>
        <strain evidence="1 2">AF16</strain>
    </source>
</reference>
<dbReference type="CTD" id="8587327"/>
<dbReference type="KEGG" id="cbr:CBG_00255"/>
<accession>A8WMK2</accession>
<dbReference type="GeneID" id="8587327"/>
<dbReference type="RefSeq" id="XP_002645328.1">
    <property type="nucleotide sequence ID" value="XM_002645282.1"/>
</dbReference>
<gene>
    <name evidence="1 3" type="ORF">CBG00255</name>
    <name evidence="1" type="ORF">CBG_00255</name>
</gene>
<evidence type="ECO:0000313" key="2">
    <source>
        <dbReference type="Proteomes" id="UP000008549"/>
    </source>
</evidence>
<organism evidence="1 2">
    <name type="scientific">Caenorhabditis briggsae</name>
    <dbReference type="NCBI Taxonomy" id="6238"/>
    <lineage>
        <taxon>Eukaryota</taxon>
        <taxon>Metazoa</taxon>
        <taxon>Ecdysozoa</taxon>
        <taxon>Nematoda</taxon>
        <taxon>Chromadorea</taxon>
        <taxon>Rhabditida</taxon>
        <taxon>Rhabditina</taxon>
        <taxon>Rhabditomorpha</taxon>
        <taxon>Rhabditoidea</taxon>
        <taxon>Rhabditidae</taxon>
        <taxon>Peloderinae</taxon>
        <taxon>Caenorhabditis</taxon>
    </lineage>
</organism>
<dbReference type="WormBase" id="CBG00255">
    <property type="protein sequence ID" value="CBP40280"/>
    <property type="gene ID" value="WBGene00023682"/>
</dbReference>
<dbReference type="AlphaFoldDB" id="A8WMK2"/>
<dbReference type="EMBL" id="HE601409">
    <property type="protein sequence ID" value="CAP21707.1"/>
    <property type="molecule type" value="Genomic_DNA"/>
</dbReference>
<reference evidence="1 2" key="1">
    <citation type="journal article" date="2003" name="PLoS Biol.">
        <title>The genome sequence of Caenorhabditis briggsae: a platform for comparative genomics.</title>
        <authorList>
            <person name="Stein L.D."/>
            <person name="Bao Z."/>
            <person name="Blasiar D."/>
            <person name="Blumenthal T."/>
            <person name="Brent M.R."/>
            <person name="Chen N."/>
            <person name="Chinwalla A."/>
            <person name="Clarke L."/>
            <person name="Clee C."/>
            <person name="Coghlan A."/>
            <person name="Coulson A."/>
            <person name="D'Eustachio P."/>
            <person name="Fitch D.H."/>
            <person name="Fulton L.A."/>
            <person name="Fulton R.E."/>
            <person name="Griffiths-Jones S."/>
            <person name="Harris T.W."/>
            <person name="Hillier L.W."/>
            <person name="Kamath R."/>
            <person name="Kuwabara P.E."/>
            <person name="Mardis E.R."/>
            <person name="Marra M.A."/>
            <person name="Miner T.L."/>
            <person name="Minx P."/>
            <person name="Mullikin J.C."/>
            <person name="Plumb R.W."/>
            <person name="Rogers J."/>
            <person name="Schein J.E."/>
            <person name="Sohrmann M."/>
            <person name="Spieth J."/>
            <person name="Stajich J.E."/>
            <person name="Wei C."/>
            <person name="Willey D."/>
            <person name="Wilson R.K."/>
            <person name="Durbin R."/>
            <person name="Waterston R.H."/>
        </authorList>
    </citation>
    <scope>NUCLEOTIDE SEQUENCE [LARGE SCALE GENOMIC DNA]</scope>
    <source>
        <strain evidence="1 2">AF16</strain>
    </source>
</reference>
<dbReference type="Proteomes" id="UP000008549">
    <property type="component" value="Unassembled WGS sequence"/>
</dbReference>
<evidence type="ECO:0000313" key="1">
    <source>
        <dbReference type="EMBL" id="CAP21707.1"/>
    </source>
</evidence>
<dbReference type="HOGENOM" id="CLU_2017248_0_0_1"/>
<sequence length="123" mass="14075">MITLQKTCGDRKLKVKSLDSDRTVNTIRCLCDNPALVLSKTQKNCSPKGFKIKFVDQITHFSRVFSIFPSICGDMNISNASDDTIQMPQWFIDPTPNRQSLDLKMLEKLMILKEKDRFDTGET</sequence>